<evidence type="ECO:0000313" key="2">
    <source>
        <dbReference type="WBParaSite" id="MCU_002114-RB"/>
    </source>
</evidence>
<evidence type="ECO:0000256" key="1">
    <source>
        <dbReference type="SAM" id="SignalP"/>
    </source>
</evidence>
<feature type="chain" id="PRO_5024464559" evidence="1">
    <location>
        <begin position="21"/>
        <end position="147"/>
    </location>
</feature>
<dbReference type="AlphaFoldDB" id="A0A5K3ER81"/>
<proteinExistence type="predicted"/>
<name>A0A5K3ER81_MESCO</name>
<accession>A0A5K3ER81</accession>
<keyword evidence="1" id="KW-0732">Signal</keyword>
<dbReference type="WBParaSite" id="MCU_002114-RB">
    <property type="protein sequence ID" value="MCU_002114-RB"/>
    <property type="gene ID" value="MCU_002114"/>
</dbReference>
<protein>
    <submittedName>
        <fullName evidence="2">Conotoxin</fullName>
    </submittedName>
</protein>
<reference evidence="2" key="1">
    <citation type="submission" date="2019-11" db="UniProtKB">
        <authorList>
            <consortium name="WormBaseParasite"/>
        </authorList>
    </citation>
    <scope>IDENTIFICATION</scope>
</reference>
<sequence length="147" mass="16366">MNRAAVSIALLACLVGLGESQSRGYQRLLGENALRKYCSEDGEECMFSTHCCRGLYCAVQGNVGTCLTHLSALTKCLSDADCPETKCCHRQRHHGGFGICAYVCNDIGTASTVPFDKPVGSYRGGDFWKLWAHKRHVTFPHRHKRQW</sequence>
<feature type="signal peptide" evidence="1">
    <location>
        <begin position="1"/>
        <end position="20"/>
    </location>
</feature>
<organism evidence="2">
    <name type="scientific">Mesocestoides corti</name>
    <name type="common">Flatworm</name>
    <dbReference type="NCBI Taxonomy" id="53468"/>
    <lineage>
        <taxon>Eukaryota</taxon>
        <taxon>Metazoa</taxon>
        <taxon>Spiralia</taxon>
        <taxon>Lophotrochozoa</taxon>
        <taxon>Platyhelminthes</taxon>
        <taxon>Cestoda</taxon>
        <taxon>Eucestoda</taxon>
        <taxon>Cyclophyllidea</taxon>
        <taxon>Mesocestoididae</taxon>
        <taxon>Mesocestoides</taxon>
    </lineage>
</organism>